<dbReference type="OrthoDB" id="9787435at2"/>
<dbReference type="Pfam" id="PF08240">
    <property type="entry name" value="ADH_N"/>
    <property type="match status" value="1"/>
</dbReference>
<dbReference type="SMART" id="SM00829">
    <property type="entry name" value="PKS_ER"/>
    <property type="match status" value="1"/>
</dbReference>
<dbReference type="Gene3D" id="3.90.180.10">
    <property type="entry name" value="Medium-chain alcohol dehydrogenases, catalytic domain"/>
    <property type="match status" value="1"/>
</dbReference>
<dbReference type="AlphaFoldDB" id="A0A1M4T7Z2"/>
<gene>
    <name evidence="6" type="ORF">SAMN02746064_00413</name>
</gene>
<dbReference type="InterPro" id="IPR013154">
    <property type="entry name" value="ADH-like_N"/>
</dbReference>
<dbReference type="SUPFAM" id="SSF50129">
    <property type="entry name" value="GroES-like"/>
    <property type="match status" value="1"/>
</dbReference>
<dbReference type="InterPro" id="IPR036291">
    <property type="entry name" value="NAD(P)-bd_dom_sf"/>
</dbReference>
<dbReference type="PANTHER" id="PTHR43401:SF2">
    <property type="entry name" value="L-THREONINE 3-DEHYDROGENASE"/>
    <property type="match status" value="1"/>
</dbReference>
<dbReference type="RefSeq" id="WP_159432050.1">
    <property type="nucleotide sequence ID" value="NZ_FQTU01000002.1"/>
</dbReference>
<keyword evidence="2 4" id="KW-0862">Zinc</keyword>
<dbReference type="PROSITE" id="PS00059">
    <property type="entry name" value="ADH_ZINC"/>
    <property type="match status" value="1"/>
</dbReference>
<dbReference type="SUPFAM" id="SSF51735">
    <property type="entry name" value="NAD(P)-binding Rossmann-fold domains"/>
    <property type="match status" value="1"/>
</dbReference>
<name>A0A1M4T7Z2_9FIRM</name>
<evidence type="ECO:0000313" key="7">
    <source>
        <dbReference type="Proteomes" id="UP000184251"/>
    </source>
</evidence>
<dbReference type="Pfam" id="PF00107">
    <property type="entry name" value="ADH_zinc_N"/>
    <property type="match status" value="1"/>
</dbReference>
<dbReference type="PANTHER" id="PTHR43401">
    <property type="entry name" value="L-THREONINE 3-DEHYDROGENASE"/>
    <property type="match status" value="1"/>
</dbReference>
<dbReference type="CDD" id="cd08236">
    <property type="entry name" value="sugar_DH"/>
    <property type="match status" value="1"/>
</dbReference>
<dbReference type="Proteomes" id="UP000184251">
    <property type="component" value="Unassembled WGS sequence"/>
</dbReference>
<protein>
    <submittedName>
        <fullName evidence="6">L-iditol 2-dehydrogenase</fullName>
    </submittedName>
</protein>
<evidence type="ECO:0000259" key="5">
    <source>
        <dbReference type="SMART" id="SM00829"/>
    </source>
</evidence>
<dbReference type="Gene3D" id="3.40.50.720">
    <property type="entry name" value="NAD(P)-binding Rossmann-like Domain"/>
    <property type="match status" value="1"/>
</dbReference>
<dbReference type="InterPro" id="IPR011032">
    <property type="entry name" value="GroES-like_sf"/>
</dbReference>
<keyword evidence="3" id="KW-0560">Oxidoreductase</keyword>
<dbReference type="InterPro" id="IPR013149">
    <property type="entry name" value="ADH-like_C"/>
</dbReference>
<proteinExistence type="inferred from homology"/>
<evidence type="ECO:0000256" key="3">
    <source>
        <dbReference type="ARBA" id="ARBA00023002"/>
    </source>
</evidence>
<dbReference type="InterPro" id="IPR020843">
    <property type="entry name" value="ER"/>
</dbReference>
<evidence type="ECO:0000256" key="2">
    <source>
        <dbReference type="ARBA" id="ARBA00022833"/>
    </source>
</evidence>
<comment type="cofactor">
    <cofactor evidence="4">
        <name>Zn(2+)</name>
        <dbReference type="ChEBI" id="CHEBI:29105"/>
    </cofactor>
</comment>
<dbReference type="InterPro" id="IPR050129">
    <property type="entry name" value="Zn_alcohol_dh"/>
</dbReference>
<evidence type="ECO:0000313" key="6">
    <source>
        <dbReference type="EMBL" id="SHE40662.1"/>
    </source>
</evidence>
<evidence type="ECO:0000256" key="4">
    <source>
        <dbReference type="RuleBase" id="RU361277"/>
    </source>
</evidence>
<accession>A0A1M4T7Z2</accession>
<reference evidence="6 7" key="1">
    <citation type="submission" date="2016-11" db="EMBL/GenBank/DDBJ databases">
        <authorList>
            <person name="Jaros S."/>
            <person name="Januszkiewicz K."/>
            <person name="Wedrychowicz H."/>
        </authorList>
    </citation>
    <scope>NUCLEOTIDE SEQUENCE [LARGE SCALE GENOMIC DNA]</scope>
    <source>
        <strain evidence="6 7">DSM 14828</strain>
    </source>
</reference>
<keyword evidence="1 4" id="KW-0479">Metal-binding</keyword>
<dbReference type="STRING" id="1120975.SAMN02746064_00413"/>
<dbReference type="InterPro" id="IPR002328">
    <property type="entry name" value="ADH_Zn_CS"/>
</dbReference>
<evidence type="ECO:0000256" key="1">
    <source>
        <dbReference type="ARBA" id="ARBA00022723"/>
    </source>
</evidence>
<comment type="similarity">
    <text evidence="4">Belongs to the zinc-containing alcohol dehydrogenase family.</text>
</comment>
<dbReference type="GO" id="GO:0008270">
    <property type="term" value="F:zinc ion binding"/>
    <property type="evidence" value="ECO:0007669"/>
    <property type="project" value="InterPro"/>
</dbReference>
<feature type="domain" description="Enoyl reductase (ER)" evidence="5">
    <location>
        <begin position="13"/>
        <end position="347"/>
    </location>
</feature>
<dbReference type="GO" id="GO:0016491">
    <property type="term" value="F:oxidoreductase activity"/>
    <property type="evidence" value="ECO:0007669"/>
    <property type="project" value="UniProtKB-KW"/>
</dbReference>
<sequence length="355" mass="39052">MGKMKSAVLKEIGLIEIEERDIPSIQKEEVLVKPMVGGICGTDIERMWHTGTWKFPTVLGHEFCGIIEKVGSSVTNVNVGDHVVINPMVTCGVCRYCRSGHQNMCVEYDYLGSRSDGGYQEYVNVAAKNVIKLPQEMPFDLAATIDPLVIGIHTLSKADIQPGNTVCIMGAGPIGNFMVQLAKVYGAGTVIAADLMEEKLDCAKESGADICVNVTKDDIFKVVEEATSGLMADVVIESAGAVQAVENSILVAAKQGRVVFMGTPHRDVTIGDKVFEGILRKELTVKGSWCYDYKELPIDEWQVGIDYLNSGKVKADHMITHRFPLEKAQDAFEVVKTRDKYFNKVLIYINEKLPE</sequence>
<dbReference type="EMBL" id="FQTU01000002">
    <property type="protein sequence ID" value="SHE40662.1"/>
    <property type="molecule type" value="Genomic_DNA"/>
</dbReference>
<organism evidence="6 7">
    <name type="scientific">Alkalibacter saccharofermentans DSM 14828</name>
    <dbReference type="NCBI Taxonomy" id="1120975"/>
    <lineage>
        <taxon>Bacteria</taxon>
        <taxon>Bacillati</taxon>
        <taxon>Bacillota</taxon>
        <taxon>Clostridia</taxon>
        <taxon>Eubacteriales</taxon>
        <taxon>Eubacteriaceae</taxon>
        <taxon>Alkalibacter</taxon>
    </lineage>
</organism>
<keyword evidence="7" id="KW-1185">Reference proteome</keyword>